<comment type="caution">
    <text evidence="8">The sequence shown here is derived from an EMBL/GenBank/DDBJ whole genome shotgun (WGS) entry which is preliminary data.</text>
</comment>
<comment type="cofactor">
    <cofactor evidence="1 6">
        <name>heme</name>
        <dbReference type="ChEBI" id="CHEBI:30413"/>
    </cofactor>
</comment>
<keyword evidence="4 6" id="KW-0479">Metal-binding</keyword>
<evidence type="ECO:0000256" key="1">
    <source>
        <dbReference type="ARBA" id="ARBA00001971"/>
    </source>
</evidence>
<evidence type="ECO:0000256" key="3">
    <source>
        <dbReference type="ARBA" id="ARBA00022617"/>
    </source>
</evidence>
<evidence type="ECO:0000256" key="7">
    <source>
        <dbReference type="RuleBase" id="RU000461"/>
    </source>
</evidence>
<dbReference type="SUPFAM" id="SSF48264">
    <property type="entry name" value="Cytochrome P450"/>
    <property type="match status" value="1"/>
</dbReference>
<feature type="binding site" description="axial binding residue" evidence="6">
    <location>
        <position position="460"/>
    </location>
    <ligand>
        <name>heme</name>
        <dbReference type="ChEBI" id="CHEBI:30413"/>
    </ligand>
    <ligandPart>
        <name>Fe</name>
        <dbReference type="ChEBI" id="CHEBI:18248"/>
    </ligandPart>
</feature>
<keyword evidence="9" id="KW-1185">Reference proteome</keyword>
<dbReference type="PANTHER" id="PTHR24305">
    <property type="entry name" value="CYTOCHROME P450"/>
    <property type="match status" value="1"/>
</dbReference>
<dbReference type="PROSITE" id="PS00086">
    <property type="entry name" value="CYTOCHROME_P450"/>
    <property type="match status" value="1"/>
</dbReference>
<dbReference type="InterPro" id="IPR050121">
    <property type="entry name" value="Cytochrome_P450_monoxygenase"/>
</dbReference>
<dbReference type="PRINTS" id="PR00385">
    <property type="entry name" value="P450"/>
</dbReference>
<dbReference type="InterPro" id="IPR002401">
    <property type="entry name" value="Cyt_P450_E_grp-I"/>
</dbReference>
<evidence type="ECO:0000256" key="2">
    <source>
        <dbReference type="ARBA" id="ARBA00010617"/>
    </source>
</evidence>
<dbReference type="CDD" id="cd11060">
    <property type="entry name" value="CYP57A1-like"/>
    <property type="match status" value="1"/>
</dbReference>
<dbReference type="PANTHER" id="PTHR24305:SF232">
    <property type="entry name" value="P450, PUTATIVE (EUROFUNG)-RELATED"/>
    <property type="match status" value="1"/>
</dbReference>
<proteinExistence type="inferred from homology"/>
<evidence type="ECO:0000256" key="4">
    <source>
        <dbReference type="ARBA" id="ARBA00022723"/>
    </source>
</evidence>
<dbReference type="PRINTS" id="PR00463">
    <property type="entry name" value="EP450I"/>
</dbReference>
<dbReference type="EMBL" id="JAGTJS010000053">
    <property type="protein sequence ID" value="KAH7224236.1"/>
    <property type="molecule type" value="Genomic_DNA"/>
</dbReference>
<keyword evidence="7" id="KW-0503">Monooxygenase</keyword>
<gene>
    <name evidence="8" type="ORF">B0J15DRAFT_579527</name>
</gene>
<dbReference type="FunFam" id="1.10.630.10:FF:000050">
    <property type="entry name" value="Cytochrome P450 monooxygenase"/>
    <property type="match status" value="1"/>
</dbReference>
<dbReference type="Pfam" id="PF00067">
    <property type="entry name" value="p450"/>
    <property type="match status" value="1"/>
</dbReference>
<evidence type="ECO:0000313" key="8">
    <source>
        <dbReference type="EMBL" id="KAH7224236.1"/>
    </source>
</evidence>
<dbReference type="Proteomes" id="UP000736672">
    <property type="component" value="Unassembled WGS sequence"/>
</dbReference>
<protein>
    <submittedName>
        <fullName evidence="8">Cytochrome P450</fullName>
    </submittedName>
</protein>
<evidence type="ECO:0000313" key="9">
    <source>
        <dbReference type="Proteomes" id="UP000736672"/>
    </source>
</evidence>
<dbReference type="AlphaFoldDB" id="A0A9P9JR77"/>
<dbReference type="OrthoDB" id="3934656at2759"/>
<accession>A0A9P9JR77</accession>
<dbReference type="GO" id="GO:0016705">
    <property type="term" value="F:oxidoreductase activity, acting on paired donors, with incorporation or reduction of molecular oxygen"/>
    <property type="evidence" value="ECO:0007669"/>
    <property type="project" value="InterPro"/>
</dbReference>
<dbReference type="InterPro" id="IPR036396">
    <property type="entry name" value="Cyt_P450_sf"/>
</dbReference>
<dbReference type="GO" id="GO:0005506">
    <property type="term" value="F:iron ion binding"/>
    <property type="evidence" value="ECO:0007669"/>
    <property type="project" value="InterPro"/>
</dbReference>
<reference evidence="8" key="1">
    <citation type="journal article" date="2021" name="Nat. Commun.">
        <title>Genetic determinants of endophytism in the Arabidopsis root mycobiome.</title>
        <authorList>
            <person name="Mesny F."/>
            <person name="Miyauchi S."/>
            <person name="Thiergart T."/>
            <person name="Pickel B."/>
            <person name="Atanasova L."/>
            <person name="Karlsson M."/>
            <person name="Huettel B."/>
            <person name="Barry K.W."/>
            <person name="Haridas S."/>
            <person name="Chen C."/>
            <person name="Bauer D."/>
            <person name="Andreopoulos W."/>
            <person name="Pangilinan J."/>
            <person name="LaButti K."/>
            <person name="Riley R."/>
            <person name="Lipzen A."/>
            <person name="Clum A."/>
            <person name="Drula E."/>
            <person name="Henrissat B."/>
            <person name="Kohler A."/>
            <person name="Grigoriev I.V."/>
            <person name="Martin F.M."/>
            <person name="Hacquard S."/>
        </authorList>
    </citation>
    <scope>NUCLEOTIDE SEQUENCE</scope>
    <source>
        <strain evidence="8">FSSC 5 MPI-SDFR-AT-0091</strain>
    </source>
</reference>
<comment type="similarity">
    <text evidence="2 7">Belongs to the cytochrome P450 family.</text>
</comment>
<keyword evidence="7" id="KW-0560">Oxidoreductase</keyword>
<evidence type="ECO:0000256" key="5">
    <source>
        <dbReference type="ARBA" id="ARBA00023004"/>
    </source>
</evidence>
<dbReference type="InterPro" id="IPR001128">
    <property type="entry name" value="Cyt_P450"/>
</dbReference>
<keyword evidence="5 6" id="KW-0408">Iron</keyword>
<keyword evidence="3 6" id="KW-0349">Heme</keyword>
<dbReference type="Gene3D" id="1.10.630.10">
    <property type="entry name" value="Cytochrome P450"/>
    <property type="match status" value="1"/>
</dbReference>
<dbReference type="InterPro" id="IPR017972">
    <property type="entry name" value="Cyt_P450_CS"/>
</dbReference>
<sequence length="521" mass="59133">MLPQNPYLIVGVLAALYAFHLLRNYLSPGLRSIPGPFAAKLSNLWRMFVVRRGQSHLSLIALHRRYGDNVRIGPRVVSISNMNDVIKVYNVKRGFAKTAFYEVQQQLNNGKATETLFTTLNEGFHARIKRPVANSYSMTTLTEYEPLVDRTILVLFDELDRRYATSANACPLFEWLQYYAFDVIGELTCSKSFGFLRSGSDVDGIIEQLNQAMDYNAAVGQMPWLDHWMKKNPILSRFSGSTGAVAKFAIDRLRERFSTQPEIGDASDGKGKKTLDFVDRFVRAKETHPETVNDGQVLSYMITNMFAGSDTTAISLRAIMYYTLKYRQVHLKLLAELDGAYAADELSVPATWRQSQQLPYFNAVVQEALRLHPAVGLILERLVPPEGLKLTDGTELPHGTIVGASPWVMHRQQSVFGQDVDAFRPDRWLQSDDETAEAFEKRLKAMNGATFTFGKGHRTCIGKNISLLEVYKMLPSFFLTYDVSLVDPDADWKIKNSWFVRQESVEVIIRRRQLPYKGLLK</sequence>
<name>A0A9P9JR77_FUSSL</name>
<dbReference type="GO" id="GO:0020037">
    <property type="term" value="F:heme binding"/>
    <property type="evidence" value="ECO:0007669"/>
    <property type="project" value="InterPro"/>
</dbReference>
<evidence type="ECO:0000256" key="6">
    <source>
        <dbReference type="PIRSR" id="PIRSR602401-1"/>
    </source>
</evidence>
<organism evidence="8 9">
    <name type="scientific">Fusarium solani</name>
    <name type="common">Filamentous fungus</name>
    <dbReference type="NCBI Taxonomy" id="169388"/>
    <lineage>
        <taxon>Eukaryota</taxon>
        <taxon>Fungi</taxon>
        <taxon>Dikarya</taxon>
        <taxon>Ascomycota</taxon>
        <taxon>Pezizomycotina</taxon>
        <taxon>Sordariomycetes</taxon>
        <taxon>Hypocreomycetidae</taxon>
        <taxon>Hypocreales</taxon>
        <taxon>Nectriaceae</taxon>
        <taxon>Fusarium</taxon>
        <taxon>Fusarium solani species complex</taxon>
    </lineage>
</organism>
<dbReference type="GO" id="GO:0004497">
    <property type="term" value="F:monooxygenase activity"/>
    <property type="evidence" value="ECO:0007669"/>
    <property type="project" value="UniProtKB-KW"/>
</dbReference>